<feature type="compositionally biased region" description="Basic residues" evidence="6">
    <location>
        <begin position="55"/>
        <end position="71"/>
    </location>
</feature>
<sequence>MMDFLRNTRVIHCSNTRLKDFLRSDTPRRKSTGGKAAARAGAGPRAAPRAPPRPPRPKRPPGRPEPRRRRREAAERVGQGLPPAPAASVRPAALWALPAPRRCSSCRGPGTVAPASPRQTAARARPLPDRRALASLPGAAAPGPVAGGARCFAAALGTERAGPRLQPEPLRDGTAAPGNTGWLVGAEPAVRGELGRRPGAAGFFGSIFGLMGVYIYDGEQLSKNGFFQGYNKLTWIVVVLQALGGLVIAAVIKYADNILKGFATSLSIILSTLISYFWLQDFVPTSVFFFGAVLVIAATFLYGYDPKPAGNPIKA</sequence>
<proteinExistence type="predicted"/>
<dbReference type="Proteomes" id="UP000694541">
    <property type="component" value="Unplaced"/>
</dbReference>
<dbReference type="PANTHER" id="PTHR10231">
    <property type="entry name" value="NUCLEOTIDE-SUGAR TRANSMEMBRANE TRANSPORTER"/>
    <property type="match status" value="1"/>
</dbReference>
<evidence type="ECO:0000256" key="3">
    <source>
        <dbReference type="ARBA" id="ARBA00022692"/>
    </source>
</evidence>
<accession>A0A8B9RRR2</accession>
<evidence type="ECO:0000256" key="7">
    <source>
        <dbReference type="SAM" id="Phobius"/>
    </source>
</evidence>
<feature type="transmembrane region" description="Helical" evidence="7">
    <location>
        <begin position="236"/>
        <end position="255"/>
    </location>
</feature>
<dbReference type="AlphaFoldDB" id="A0A8B9RRR2"/>
<comment type="subcellular location">
    <subcellularLocation>
        <location evidence="1">Membrane</location>
        <topology evidence="1">Multi-pass membrane protein</topology>
    </subcellularLocation>
</comment>
<keyword evidence="9" id="KW-1185">Reference proteome</keyword>
<dbReference type="InterPro" id="IPR007271">
    <property type="entry name" value="Nuc_sug_transpt"/>
</dbReference>
<feature type="transmembrane region" description="Helical" evidence="7">
    <location>
        <begin position="262"/>
        <end position="279"/>
    </location>
</feature>
<dbReference type="Pfam" id="PF04142">
    <property type="entry name" value="Nuc_sug_transp"/>
    <property type="match status" value="1"/>
</dbReference>
<keyword evidence="2" id="KW-0813">Transport</keyword>
<evidence type="ECO:0000256" key="5">
    <source>
        <dbReference type="ARBA" id="ARBA00023136"/>
    </source>
</evidence>
<feature type="transmembrane region" description="Helical" evidence="7">
    <location>
        <begin position="285"/>
        <end position="304"/>
    </location>
</feature>
<evidence type="ECO:0000256" key="2">
    <source>
        <dbReference type="ARBA" id="ARBA00022597"/>
    </source>
</evidence>
<dbReference type="NCBIfam" id="TIGR00803">
    <property type="entry name" value="nst"/>
    <property type="match status" value="1"/>
</dbReference>
<reference evidence="8" key="1">
    <citation type="submission" date="2025-08" db="UniProtKB">
        <authorList>
            <consortium name="Ensembl"/>
        </authorList>
    </citation>
    <scope>IDENTIFICATION</scope>
</reference>
<evidence type="ECO:0000256" key="4">
    <source>
        <dbReference type="ARBA" id="ARBA00022989"/>
    </source>
</evidence>
<keyword evidence="3 7" id="KW-0812">Transmembrane</keyword>
<organism evidence="8 9">
    <name type="scientific">Accipiter nisus</name>
    <name type="common">Eurasian sparrowhawk</name>
    <dbReference type="NCBI Taxonomy" id="211598"/>
    <lineage>
        <taxon>Eukaryota</taxon>
        <taxon>Metazoa</taxon>
        <taxon>Chordata</taxon>
        <taxon>Craniata</taxon>
        <taxon>Vertebrata</taxon>
        <taxon>Euteleostomi</taxon>
        <taxon>Archelosauria</taxon>
        <taxon>Archosauria</taxon>
        <taxon>Dinosauria</taxon>
        <taxon>Saurischia</taxon>
        <taxon>Theropoda</taxon>
        <taxon>Coelurosauria</taxon>
        <taxon>Aves</taxon>
        <taxon>Neognathae</taxon>
        <taxon>Neoaves</taxon>
        <taxon>Telluraves</taxon>
        <taxon>Accipitrimorphae</taxon>
        <taxon>Accipitriformes</taxon>
        <taxon>Accipitridae</taxon>
        <taxon>Accipitrinae</taxon>
        <taxon>Accipiter</taxon>
    </lineage>
</organism>
<evidence type="ECO:0000256" key="6">
    <source>
        <dbReference type="SAM" id="MobiDB-lite"/>
    </source>
</evidence>
<dbReference type="GO" id="GO:0015165">
    <property type="term" value="F:pyrimidine nucleotide-sugar transmembrane transporter activity"/>
    <property type="evidence" value="ECO:0007669"/>
    <property type="project" value="InterPro"/>
</dbReference>
<dbReference type="GO" id="GO:0000139">
    <property type="term" value="C:Golgi membrane"/>
    <property type="evidence" value="ECO:0007669"/>
    <property type="project" value="UniProtKB-SubCell"/>
</dbReference>
<keyword evidence="4 7" id="KW-1133">Transmembrane helix</keyword>
<feature type="compositionally biased region" description="Low complexity" evidence="6">
    <location>
        <begin position="33"/>
        <end position="48"/>
    </location>
</feature>
<reference evidence="8" key="2">
    <citation type="submission" date="2025-09" db="UniProtKB">
        <authorList>
            <consortium name="Ensembl"/>
        </authorList>
    </citation>
    <scope>IDENTIFICATION</scope>
</reference>
<protein>
    <submittedName>
        <fullName evidence="8">Solute carrier family 35 member A3</fullName>
    </submittedName>
</protein>
<dbReference type="Ensembl" id="ENSANIT00000004414.1">
    <property type="protein sequence ID" value="ENSANIP00000004273.1"/>
    <property type="gene ID" value="ENSANIG00000002909.1"/>
</dbReference>
<evidence type="ECO:0000313" key="9">
    <source>
        <dbReference type="Proteomes" id="UP000694541"/>
    </source>
</evidence>
<evidence type="ECO:0000313" key="8">
    <source>
        <dbReference type="Ensembl" id="ENSANIP00000004273.1"/>
    </source>
</evidence>
<name>A0A8B9RRR2_9AVES</name>
<feature type="region of interest" description="Disordered" evidence="6">
    <location>
        <begin position="21"/>
        <end position="86"/>
    </location>
</feature>
<evidence type="ECO:0000256" key="1">
    <source>
        <dbReference type="ARBA" id="ARBA00004141"/>
    </source>
</evidence>
<keyword evidence="5 7" id="KW-0472">Membrane</keyword>
<keyword evidence="2" id="KW-0762">Sugar transport</keyword>
<feature type="transmembrane region" description="Helical" evidence="7">
    <location>
        <begin position="199"/>
        <end position="216"/>
    </location>
</feature>